<dbReference type="RefSeq" id="WP_144631667.1">
    <property type="nucleotide sequence ID" value="NZ_BNAX01000008.1"/>
</dbReference>
<sequence>MSRGSGVLWWLLFGLGVVEIVVAFRAAGVPSRSAALLVLWVGLIALTKGIADIVLAFGIRTWEHAPTAT</sequence>
<dbReference type="EMBL" id="VJZA01000001">
    <property type="protein sequence ID" value="TVT25882.1"/>
    <property type="molecule type" value="Genomic_DNA"/>
</dbReference>
<dbReference type="OrthoDB" id="3217890at2"/>
<keyword evidence="3" id="KW-1185">Reference proteome</keyword>
<gene>
    <name evidence="2" type="ORF">FNH06_00095</name>
</gene>
<dbReference type="AlphaFoldDB" id="A0A558ANP1"/>
<protein>
    <submittedName>
        <fullName evidence="2">Uncharacterized protein</fullName>
    </submittedName>
</protein>
<feature type="transmembrane region" description="Helical" evidence="1">
    <location>
        <begin position="34"/>
        <end position="59"/>
    </location>
</feature>
<evidence type="ECO:0000313" key="2">
    <source>
        <dbReference type="EMBL" id="TVT25882.1"/>
    </source>
</evidence>
<proteinExistence type="predicted"/>
<keyword evidence="1" id="KW-1133">Transmembrane helix</keyword>
<evidence type="ECO:0000313" key="3">
    <source>
        <dbReference type="Proteomes" id="UP000318578"/>
    </source>
</evidence>
<keyword evidence="1" id="KW-0812">Transmembrane</keyword>
<keyword evidence="1" id="KW-0472">Membrane</keyword>
<comment type="caution">
    <text evidence="2">The sequence shown here is derived from an EMBL/GenBank/DDBJ whole genome shotgun (WGS) entry which is preliminary data.</text>
</comment>
<accession>A0A558ANP1</accession>
<dbReference type="Proteomes" id="UP000318578">
    <property type="component" value="Unassembled WGS sequence"/>
</dbReference>
<feature type="transmembrane region" description="Helical" evidence="1">
    <location>
        <begin position="7"/>
        <end position="28"/>
    </location>
</feature>
<evidence type="ECO:0000256" key="1">
    <source>
        <dbReference type="SAM" id="Phobius"/>
    </source>
</evidence>
<organism evidence="2 3">
    <name type="scientific">Amycolatopsis acidiphila</name>
    <dbReference type="NCBI Taxonomy" id="715473"/>
    <lineage>
        <taxon>Bacteria</taxon>
        <taxon>Bacillati</taxon>
        <taxon>Actinomycetota</taxon>
        <taxon>Actinomycetes</taxon>
        <taxon>Pseudonocardiales</taxon>
        <taxon>Pseudonocardiaceae</taxon>
        <taxon>Amycolatopsis</taxon>
    </lineage>
</organism>
<name>A0A558ANP1_9PSEU</name>
<reference evidence="2 3" key="1">
    <citation type="submission" date="2019-07" db="EMBL/GenBank/DDBJ databases">
        <title>New species of Amycolatopsis and Streptomyces.</title>
        <authorList>
            <person name="Duangmal K."/>
            <person name="Teo W.F.A."/>
            <person name="Lipun K."/>
        </authorList>
    </citation>
    <scope>NUCLEOTIDE SEQUENCE [LARGE SCALE GENOMIC DNA]</scope>
    <source>
        <strain evidence="2 3">JCM 30562</strain>
    </source>
</reference>